<dbReference type="PANTHER" id="PTHR19211:SF14">
    <property type="entry name" value="ATP-BINDING CASSETTE SUB-FAMILY F MEMBER 1"/>
    <property type="match status" value="1"/>
</dbReference>
<feature type="compositionally biased region" description="Polar residues" evidence="13">
    <location>
        <begin position="907"/>
        <end position="917"/>
    </location>
</feature>
<dbReference type="PROSITE" id="PS00211">
    <property type="entry name" value="ABC_TRANSPORTER_1"/>
    <property type="match status" value="3"/>
</dbReference>
<evidence type="ECO:0000256" key="4">
    <source>
        <dbReference type="ARBA" id="ARBA00011054"/>
    </source>
</evidence>
<comment type="caution">
    <text evidence="15">The sequence shown here is derived from an EMBL/GenBank/DDBJ whole genome shotgun (WGS) entry which is preliminary data.</text>
</comment>
<evidence type="ECO:0000256" key="2">
    <source>
        <dbReference type="ARBA" id="ARBA00004496"/>
    </source>
</evidence>
<evidence type="ECO:0000256" key="11">
    <source>
        <dbReference type="ARBA" id="ARBA00023242"/>
    </source>
</evidence>
<dbReference type="GO" id="GO:0005635">
    <property type="term" value="C:nuclear envelope"/>
    <property type="evidence" value="ECO:0007669"/>
    <property type="project" value="UniProtKB-SubCell"/>
</dbReference>
<dbReference type="EMBL" id="QMKO01001864">
    <property type="protein sequence ID" value="RTG86070.1"/>
    <property type="molecule type" value="Genomic_DNA"/>
</dbReference>
<feature type="region of interest" description="Disordered" evidence="13">
    <location>
        <begin position="705"/>
        <end position="746"/>
    </location>
</feature>
<feature type="compositionally biased region" description="Basic residues" evidence="13">
    <location>
        <begin position="137"/>
        <end position="147"/>
    </location>
</feature>
<gene>
    <name evidence="15" type="ORF">DC041_0009109</name>
</gene>
<dbReference type="GO" id="GO:0016887">
    <property type="term" value="F:ATP hydrolysis activity"/>
    <property type="evidence" value="ECO:0007669"/>
    <property type="project" value="InterPro"/>
</dbReference>
<keyword evidence="8" id="KW-0547">Nucleotide-binding</keyword>
<dbReference type="Proteomes" id="UP000290809">
    <property type="component" value="Unassembled WGS sequence"/>
</dbReference>
<dbReference type="PROSITE" id="PS50893">
    <property type="entry name" value="ABC_TRANSPORTER_2"/>
    <property type="match status" value="3"/>
</dbReference>
<organism evidence="15 16">
    <name type="scientific">Schistosoma bovis</name>
    <name type="common">Blood fluke</name>
    <dbReference type="NCBI Taxonomy" id="6184"/>
    <lineage>
        <taxon>Eukaryota</taxon>
        <taxon>Metazoa</taxon>
        <taxon>Spiralia</taxon>
        <taxon>Lophotrochozoa</taxon>
        <taxon>Platyhelminthes</taxon>
        <taxon>Trematoda</taxon>
        <taxon>Digenea</taxon>
        <taxon>Strigeidida</taxon>
        <taxon>Schistosomatoidea</taxon>
        <taxon>Schistosomatidae</taxon>
        <taxon>Schistosoma</taxon>
    </lineage>
</organism>
<dbReference type="InterPro" id="IPR027417">
    <property type="entry name" value="P-loop_NTPase"/>
</dbReference>
<keyword evidence="9 15" id="KW-0067">ATP-binding</keyword>
<evidence type="ECO:0000256" key="13">
    <source>
        <dbReference type="SAM" id="MobiDB-lite"/>
    </source>
</evidence>
<evidence type="ECO:0000256" key="10">
    <source>
        <dbReference type="ARBA" id="ARBA00023159"/>
    </source>
</evidence>
<evidence type="ECO:0000256" key="3">
    <source>
        <dbReference type="ARBA" id="ARBA00004642"/>
    </source>
</evidence>
<evidence type="ECO:0000256" key="12">
    <source>
        <dbReference type="ARBA" id="ARBA00073921"/>
    </source>
</evidence>
<feature type="domain" description="ABC transporter" evidence="14">
    <location>
        <begin position="448"/>
        <end position="693"/>
    </location>
</feature>
<feature type="compositionally biased region" description="Basic residues" evidence="13">
    <location>
        <begin position="162"/>
        <end position="172"/>
    </location>
</feature>
<dbReference type="GO" id="GO:0005524">
    <property type="term" value="F:ATP binding"/>
    <property type="evidence" value="ECO:0007669"/>
    <property type="project" value="UniProtKB-KW"/>
</dbReference>
<dbReference type="InterPro" id="IPR050611">
    <property type="entry name" value="ABCF"/>
</dbReference>
<keyword evidence="5" id="KW-0963">Cytoplasm</keyword>
<evidence type="ECO:0000256" key="5">
    <source>
        <dbReference type="ARBA" id="ARBA00022490"/>
    </source>
</evidence>
<evidence type="ECO:0000256" key="6">
    <source>
        <dbReference type="ARBA" id="ARBA00022553"/>
    </source>
</evidence>
<dbReference type="InterPro" id="IPR003439">
    <property type="entry name" value="ABC_transporter-like_ATP-bd"/>
</dbReference>
<dbReference type="SUPFAM" id="SSF52540">
    <property type="entry name" value="P-loop containing nucleoside triphosphate hydrolases"/>
    <property type="match status" value="3"/>
</dbReference>
<feature type="region of interest" description="Disordered" evidence="13">
    <location>
        <begin position="1"/>
        <end position="276"/>
    </location>
</feature>
<dbReference type="Pfam" id="PF00005">
    <property type="entry name" value="ABC_tran"/>
    <property type="match status" value="3"/>
</dbReference>
<protein>
    <recommendedName>
        <fullName evidence="12">ATP-binding cassette sub-family F member 1</fullName>
    </recommendedName>
</protein>
<evidence type="ECO:0000256" key="1">
    <source>
        <dbReference type="ARBA" id="ARBA00004259"/>
    </source>
</evidence>
<evidence type="ECO:0000256" key="7">
    <source>
        <dbReference type="ARBA" id="ARBA00022737"/>
    </source>
</evidence>
<keyword evidence="6" id="KW-0597">Phosphoprotein</keyword>
<evidence type="ECO:0000313" key="16">
    <source>
        <dbReference type="Proteomes" id="UP000290809"/>
    </source>
</evidence>
<accession>A0A430QEC5</accession>
<keyword evidence="11" id="KW-0539">Nucleus</keyword>
<feature type="compositionally biased region" description="Basic and acidic residues" evidence="13">
    <location>
        <begin position="79"/>
        <end position="89"/>
    </location>
</feature>
<dbReference type="Pfam" id="PF12848">
    <property type="entry name" value="ABC_tran_Xtn"/>
    <property type="match status" value="1"/>
</dbReference>
<dbReference type="FunFam" id="3.40.50.300:FF:000471">
    <property type="entry name" value="ATP-binding cassette, sub-family F (GCN20), member 1"/>
    <property type="match status" value="1"/>
</dbReference>
<dbReference type="InterPro" id="IPR032781">
    <property type="entry name" value="ABC_tran_Xtn"/>
</dbReference>
<feature type="compositionally biased region" description="Basic residues" evidence="13">
    <location>
        <begin position="253"/>
        <end position="263"/>
    </location>
</feature>
<evidence type="ECO:0000256" key="8">
    <source>
        <dbReference type="ARBA" id="ARBA00022741"/>
    </source>
</evidence>
<feature type="compositionally biased region" description="Basic and acidic residues" evidence="13">
    <location>
        <begin position="97"/>
        <end position="129"/>
    </location>
</feature>
<name>A0A430QEC5_SCHBO</name>
<dbReference type="STRING" id="6184.A0A430QEC5"/>
<dbReference type="AlphaFoldDB" id="A0A430QEC5"/>
<dbReference type="CDD" id="cd03221">
    <property type="entry name" value="ABCF_EF-3"/>
    <property type="match status" value="2"/>
</dbReference>
<dbReference type="InterPro" id="IPR003593">
    <property type="entry name" value="AAA+_ATPase"/>
</dbReference>
<feature type="domain" description="ABC transporter" evidence="14">
    <location>
        <begin position="969"/>
        <end position="1183"/>
    </location>
</feature>
<keyword evidence="10" id="KW-0010">Activator</keyword>
<keyword evidence="16" id="KW-1185">Reference proteome</keyword>
<feature type="domain" description="ABC transporter" evidence="14">
    <location>
        <begin position="684"/>
        <end position="891"/>
    </location>
</feature>
<keyword evidence="7" id="KW-0677">Repeat</keyword>
<dbReference type="GO" id="GO:0005737">
    <property type="term" value="C:cytoplasm"/>
    <property type="evidence" value="ECO:0007669"/>
    <property type="project" value="UniProtKB-SubCell"/>
</dbReference>
<feature type="compositionally biased region" description="Polar residues" evidence="13">
    <location>
        <begin position="709"/>
        <end position="719"/>
    </location>
</feature>
<comment type="similarity">
    <text evidence="4">Belongs to the ABC transporter superfamily. ABCF family. EF3 subfamily.</text>
</comment>
<evidence type="ECO:0000259" key="14">
    <source>
        <dbReference type="PROSITE" id="PS50893"/>
    </source>
</evidence>
<proteinExistence type="inferred from homology"/>
<reference evidence="15 16" key="1">
    <citation type="journal article" date="2019" name="PLoS Pathog.">
        <title>Genome sequence of the bovine parasite Schistosoma bovis Tanzania.</title>
        <authorList>
            <person name="Oey H."/>
            <person name="Zakrzewski M."/>
            <person name="Gobert G."/>
            <person name="Gravermann K."/>
            <person name="Stoye J."/>
            <person name="Jones M."/>
            <person name="Mcmanus D."/>
            <person name="Krause L."/>
        </authorList>
    </citation>
    <scope>NUCLEOTIDE SEQUENCE [LARGE SCALE GENOMIC DNA]</scope>
    <source>
        <strain evidence="15 16">TAN1997</strain>
    </source>
</reference>
<dbReference type="FunFam" id="3.40.50.300:FF:000472">
    <property type="entry name" value="ATP-binding cassette, sub-family F (GCN20), member 1"/>
    <property type="match status" value="1"/>
</dbReference>
<dbReference type="GO" id="GO:0005654">
    <property type="term" value="C:nucleoplasm"/>
    <property type="evidence" value="ECO:0007669"/>
    <property type="project" value="UniProtKB-SubCell"/>
</dbReference>
<feature type="compositionally biased region" description="Basic residues" evidence="13">
    <location>
        <begin position="228"/>
        <end position="238"/>
    </location>
</feature>
<evidence type="ECO:0000256" key="9">
    <source>
        <dbReference type="ARBA" id="ARBA00022840"/>
    </source>
</evidence>
<dbReference type="Gene3D" id="3.40.50.300">
    <property type="entry name" value="P-loop containing nucleotide triphosphate hydrolases"/>
    <property type="match status" value="3"/>
</dbReference>
<feature type="region of interest" description="Disordered" evidence="13">
    <location>
        <begin position="903"/>
        <end position="945"/>
    </location>
</feature>
<feature type="compositionally biased region" description="Basic and acidic residues" evidence="13">
    <location>
        <begin position="178"/>
        <end position="195"/>
    </location>
</feature>
<comment type="subcellular location">
    <subcellularLocation>
        <location evidence="2">Cytoplasm</location>
    </subcellularLocation>
    <subcellularLocation>
        <location evidence="1">Nucleus envelope</location>
    </subcellularLocation>
    <subcellularLocation>
        <location evidence="3">Nucleus</location>
        <location evidence="3">Nucleoplasm</location>
    </subcellularLocation>
</comment>
<feature type="compositionally biased region" description="Basic and acidic residues" evidence="13">
    <location>
        <begin position="36"/>
        <end position="56"/>
    </location>
</feature>
<sequence length="1197" mass="135774">MPPKRNIRNKDDDEDESVRANANNNERKNTKSGNKKNRDAEDESIKADTNNNEKRNTKSGNKKNKGKAANHVPSDSEEDKVIPDDSIAKKKEKKNKGKEQLVSDIVEKQRDTQMRMESHKSSNESLKSDEVDDEFYKKKRKAGRNTVKRADSEDEGDANKTSNKKQGKKKGKLNGIDAEQRGQKADIQQKTEVCDSKMNSNRETPQMDYELDEKSTKPEEIDDDFYTKKRKVGRGKQKQKPEHEELSNQNATGKKKKQKPGKKKHDDGFDSEQEDLDGLAKAMTVVSLDSEIDDLNPQSTKFDGFSAISLDHHTTVNNPETTDDVHIISDDPLDGKPQIDVTESKPPTDNDINSLTNKCSTTDIELEDDTSSKATLIEESVTEIDANAVKPKISKKELKKLKKKEEFEKLVENAKAKIIASSGTLDNFALSQASGNTKSEQQDNQLDIRVENFSIAAKGKDLFVNASLQITHGRRYGLVGPNGYGKTTLLRHIATRAINIPANIDVLLCEQEVVADSTPAFEMVLRSDKRRLELLEECEKLKSLLETDQSPSVVDKFNEVYEELVAIKADAAEGKARRILSGLGFTKNMMDRPTKDLSGGWRMRVSLARALFLEPTLLLLDEPTNHLDLNAVIWLDNYLQSWKKTLLIVSHDQSFLDNVCTDIIHLDQRQLFYYRGNYINFKSMFIQRRKEQLKEYEKQEKRLKELKQSGMSNKQAQAKNQRDVLTRKQAKNKQTSNELNDNGKPQLLSKPKEYVVKVYEELVAIKADAAEGKARRILSGLGFTKNMMDRPTKDLSGGWRMRVSLARALFLEPTLLLLDEPTNHLDLNAVIWLDNYLQSWKKTLLIVSHDQSFLDNVCTDIIHLDQRQLFYYRGNYINFKSMFIQRRKEQLKEYEKQEKRLKELKQSGMSNKQAQAKNQRDVLTRKQAKNKQTSNELNDNGKPQLLSKPKEYVVKFTFPNPTPISPPILGLYNVTFAYPNQKPLFKELNFGIDMTSRISIVGPNGVGKSTFLKLLTGEVQPTDGERRLNHRVKIGKYDQHSADQLNLSETPTEYLQRLFNLNYQDARATLGKFGLEAHAHTIPNADLSGGQRARVAFAELSRRAPDILILDEPTNNLDIESIDALADAINEFEGGVIVVSHDERLIRDTNCILWVIEDLGINEIDGDFDDYRREILDSLGEEISNPSKVAAVAGCLS</sequence>
<dbReference type="PANTHER" id="PTHR19211">
    <property type="entry name" value="ATP-BINDING TRANSPORT PROTEIN-RELATED"/>
    <property type="match status" value="1"/>
</dbReference>
<dbReference type="SMART" id="SM00382">
    <property type="entry name" value="AAA"/>
    <property type="match status" value="2"/>
</dbReference>
<evidence type="ECO:0000313" key="15">
    <source>
        <dbReference type="EMBL" id="RTG86070.1"/>
    </source>
</evidence>
<dbReference type="InterPro" id="IPR017871">
    <property type="entry name" value="ABC_transporter-like_CS"/>
</dbReference>
<dbReference type="FunFam" id="3.40.50.300:FF:000011">
    <property type="entry name" value="Putative ABC transporter ATP-binding component"/>
    <property type="match status" value="1"/>
</dbReference>